<gene>
    <name evidence="4" type="ORF">LITE_LOCUS51147</name>
</gene>
<reference evidence="4" key="1">
    <citation type="submission" date="2022-08" db="EMBL/GenBank/DDBJ databases">
        <authorList>
            <person name="Gutierrez-Valencia J."/>
        </authorList>
    </citation>
    <scope>NUCLEOTIDE SEQUENCE</scope>
</reference>
<evidence type="ECO:0000256" key="1">
    <source>
        <dbReference type="PROSITE-ProRule" id="PRU00339"/>
    </source>
</evidence>
<dbReference type="Gene3D" id="1.25.40.10">
    <property type="entry name" value="Tetratricopeptide repeat domain"/>
    <property type="match status" value="2"/>
</dbReference>
<evidence type="ECO:0008006" key="6">
    <source>
        <dbReference type="Google" id="ProtNLM"/>
    </source>
</evidence>
<dbReference type="EMBL" id="CAMGYJ010000011">
    <property type="protein sequence ID" value="CAI0627086.1"/>
    <property type="molecule type" value="Genomic_DNA"/>
</dbReference>
<sequence>MHLVRRVAGPLAGRIRLSSRSANPSSAVTAIDVSAISQSGRNIPSGKFCFGRSSWWSNENHSLLWIIAAGQAVFIGMNDNPVLADASIQNNSKTELEAAETTALQKIDDGSVVSNIHTSKWRVFTDNGRDFFLQASISSFLLFYVVSILSAVMIRGSWETLCVFSSQGKLDNAETLFLSALKEAKEGFGEKDPHVASACNNLAELYRVKKEFSRAEPLYLEAIKILEESFGPEDIRVGAALHNMGQFYLAQRKWEEASKCYERSLKIKGRVLGFNNPDYADTMYHLGTVIYLMGKQADAEVLIQDSIRITEEAGQGESITCVRRLRYLAQIYSRSNRLVEAENVHRKVLHIMELSKGWKSMDTLMAAQGLVQTLLSAGKFGDAQELLERCLETQKSLLPEDHIQNASTMTQLAKAVLQNFDTLRNKNLSEAVGELDKAKDILIKSMRISQKALDRLRKQTGSRKKHGVAEGTRREGRVALATLDDKLMFFMQLQSLYTLGLLEIKKHELQEKEKCSSAAEDALFQCILVYKEFEAEKLISDFPEVKTMYLSCLKQLSSLVRSNAVNQIVKISTSAAVEELNDEIKRVEAEISRHKSSKP</sequence>
<dbReference type="InterPro" id="IPR011990">
    <property type="entry name" value="TPR-like_helical_dom_sf"/>
</dbReference>
<keyword evidence="1" id="KW-0802">TPR repeat</keyword>
<keyword evidence="2" id="KW-0175">Coiled coil</keyword>
<dbReference type="SUPFAM" id="SSF48452">
    <property type="entry name" value="TPR-like"/>
    <property type="match status" value="2"/>
</dbReference>
<dbReference type="AlphaFoldDB" id="A0AAV0S4N3"/>
<dbReference type="PROSITE" id="PS50005">
    <property type="entry name" value="TPR"/>
    <property type="match status" value="1"/>
</dbReference>
<keyword evidence="3" id="KW-1133">Transmembrane helix</keyword>
<evidence type="ECO:0000256" key="3">
    <source>
        <dbReference type="SAM" id="Phobius"/>
    </source>
</evidence>
<name>A0AAV0S4N3_9ROSI</name>
<dbReference type="Pfam" id="PF13424">
    <property type="entry name" value="TPR_12"/>
    <property type="match status" value="2"/>
</dbReference>
<keyword evidence="3" id="KW-0472">Membrane</keyword>
<protein>
    <recommendedName>
        <fullName evidence="6">Kinesin light chain</fullName>
    </recommendedName>
</protein>
<dbReference type="SMART" id="SM00028">
    <property type="entry name" value="TPR"/>
    <property type="match status" value="4"/>
</dbReference>
<feature type="transmembrane region" description="Helical" evidence="3">
    <location>
        <begin position="131"/>
        <end position="154"/>
    </location>
</feature>
<evidence type="ECO:0000256" key="2">
    <source>
        <dbReference type="SAM" id="Coils"/>
    </source>
</evidence>
<dbReference type="Proteomes" id="UP001154282">
    <property type="component" value="Unassembled WGS sequence"/>
</dbReference>
<dbReference type="Pfam" id="PF13374">
    <property type="entry name" value="TPR_10"/>
    <property type="match status" value="1"/>
</dbReference>
<dbReference type="PANTHER" id="PTHR47689">
    <property type="entry name" value="TETRATRICOPEPTIDE REPEAT (TPR)-LIKE SUPERFAMILY PROTEIN"/>
    <property type="match status" value="1"/>
</dbReference>
<keyword evidence="3" id="KW-0812">Transmembrane</keyword>
<organism evidence="4 5">
    <name type="scientific">Linum tenue</name>
    <dbReference type="NCBI Taxonomy" id="586396"/>
    <lineage>
        <taxon>Eukaryota</taxon>
        <taxon>Viridiplantae</taxon>
        <taxon>Streptophyta</taxon>
        <taxon>Embryophyta</taxon>
        <taxon>Tracheophyta</taxon>
        <taxon>Spermatophyta</taxon>
        <taxon>Magnoliopsida</taxon>
        <taxon>eudicotyledons</taxon>
        <taxon>Gunneridae</taxon>
        <taxon>Pentapetalae</taxon>
        <taxon>rosids</taxon>
        <taxon>fabids</taxon>
        <taxon>Malpighiales</taxon>
        <taxon>Linaceae</taxon>
        <taxon>Linum</taxon>
    </lineage>
</organism>
<dbReference type="PANTHER" id="PTHR47689:SF2">
    <property type="entry name" value="TETRATRICOPEPTIDE REPEAT (TPR)-LIKE SUPERFAMILY PROTEIN"/>
    <property type="match status" value="1"/>
</dbReference>
<accession>A0AAV0S4N3</accession>
<comment type="caution">
    <text evidence="4">The sequence shown here is derived from an EMBL/GenBank/DDBJ whole genome shotgun (WGS) entry which is preliminary data.</text>
</comment>
<keyword evidence="5" id="KW-1185">Reference proteome</keyword>
<feature type="repeat" description="TPR" evidence="1">
    <location>
        <begin position="238"/>
        <end position="271"/>
    </location>
</feature>
<feature type="coiled-coil region" evidence="2">
    <location>
        <begin position="570"/>
        <end position="597"/>
    </location>
</feature>
<proteinExistence type="predicted"/>
<evidence type="ECO:0000313" key="5">
    <source>
        <dbReference type="Proteomes" id="UP001154282"/>
    </source>
</evidence>
<dbReference type="InterPro" id="IPR019734">
    <property type="entry name" value="TPR_rpt"/>
</dbReference>
<evidence type="ECO:0000313" key="4">
    <source>
        <dbReference type="EMBL" id="CAI0627086.1"/>
    </source>
</evidence>